<organism evidence="2 3">
    <name type="scientific">Parabacteroides goldsteinii DSM 19448 = WAL 12034</name>
    <dbReference type="NCBI Taxonomy" id="927665"/>
    <lineage>
        <taxon>Bacteria</taxon>
        <taxon>Pseudomonadati</taxon>
        <taxon>Bacteroidota</taxon>
        <taxon>Bacteroidia</taxon>
        <taxon>Bacteroidales</taxon>
        <taxon>Tannerellaceae</taxon>
        <taxon>Parabacteroides</taxon>
    </lineage>
</organism>
<name>A0A0F5JK41_9BACT</name>
<sequence>MNTYLKKSCLIFISLFGMSLSLSFAQLSEPLPFMTHAKPFSAEIVDIGMLDTVPSAAALVRLPNRKIVYMVKEQGKWEPFYVKAIETGYWDTRYEKDTDYDSVFADMREMGANTAYVMLHWEDIEPADNRFDYSFADSVVAAAGRQGLKVGWVLFLHAQKERVPSLKPETAWTFHLDDRDSSNYTMQWVKRDGKLYSNIKDILDYGVRPLHVYGHKEIFYRMRRMLYQLARHYRFDETVIGVQLGNEEGFSFLDESDFNPVTAELYKEWMHKTNKTDYAQFKKEAMDWWWQQFTSAYHEGDPYKIISFNLDAAQAEAGDLERVAMTGTSASTYADGNLDVIGTMFYKGWGYKAILGLDHRYNNSYNYQLPILIPSEIGIGRFNSPVWFRHFIAHTLERAAQGFGIYCYGEVRKELPELGDVRNELIRILKNISLNEDIIWEGLPGSGAVSCLVDEPGVQVSHLNKNGQETLILIYFPEAKEMTDSSRIARLQSLKLNCKAQKKGHYKVDVYKNGECIKSNSLSLKAGISRSIPIDGIRMDDIVFVSIRQDICNKNNNKGKEL</sequence>
<dbReference type="STRING" id="927665.HMPREF1535_00997"/>
<dbReference type="InterPro" id="IPR017853">
    <property type="entry name" value="GH"/>
</dbReference>
<evidence type="ECO:0008006" key="4">
    <source>
        <dbReference type="Google" id="ProtNLM"/>
    </source>
</evidence>
<dbReference type="EMBL" id="AQHV01000006">
    <property type="protein sequence ID" value="KKB58176.1"/>
    <property type="molecule type" value="Genomic_DNA"/>
</dbReference>
<dbReference type="Gene3D" id="3.20.20.80">
    <property type="entry name" value="Glycosidases"/>
    <property type="match status" value="1"/>
</dbReference>
<feature type="signal peptide" evidence="1">
    <location>
        <begin position="1"/>
        <end position="25"/>
    </location>
</feature>
<protein>
    <recommendedName>
        <fullName evidence="4">Glycoside hydrolase family 42 N-terminal domain-containing protein</fullName>
    </recommendedName>
</protein>
<proteinExistence type="predicted"/>
<dbReference type="Proteomes" id="UP000033047">
    <property type="component" value="Unassembled WGS sequence"/>
</dbReference>
<comment type="caution">
    <text evidence="2">The sequence shown here is derived from an EMBL/GenBank/DDBJ whole genome shotgun (WGS) entry which is preliminary data.</text>
</comment>
<keyword evidence="1" id="KW-0732">Signal</keyword>
<dbReference type="AlphaFoldDB" id="A0A0F5JK41"/>
<reference evidence="2 3" key="1">
    <citation type="submission" date="2013-04" db="EMBL/GenBank/DDBJ databases">
        <title>The Genome Sequence of Parabacteroides goldsteinii DSM 19448.</title>
        <authorList>
            <consortium name="The Broad Institute Genomics Platform"/>
            <person name="Earl A."/>
            <person name="Ward D."/>
            <person name="Feldgarden M."/>
            <person name="Gevers D."/>
            <person name="Martens E."/>
            <person name="Sakamoto M."/>
            <person name="Benno Y."/>
            <person name="Song Y."/>
            <person name="Liu C."/>
            <person name="Lee J."/>
            <person name="Bolanos M."/>
            <person name="Vaisanen M.L."/>
            <person name="Finegold S.M."/>
            <person name="Walker B."/>
            <person name="Young S."/>
            <person name="Zeng Q."/>
            <person name="Gargeya S."/>
            <person name="Fitzgerald M."/>
            <person name="Haas B."/>
            <person name="Abouelleil A."/>
            <person name="Allen A.W."/>
            <person name="Alvarado L."/>
            <person name="Arachchi H.M."/>
            <person name="Berlin A.M."/>
            <person name="Chapman S.B."/>
            <person name="Gainer-Dewar J."/>
            <person name="Goldberg J."/>
            <person name="Griggs A."/>
            <person name="Gujja S."/>
            <person name="Hansen M."/>
            <person name="Howarth C."/>
            <person name="Imamovic A."/>
            <person name="Ireland A."/>
            <person name="Larimer J."/>
            <person name="McCowan C."/>
            <person name="Murphy C."/>
            <person name="Pearson M."/>
            <person name="Poon T.W."/>
            <person name="Priest M."/>
            <person name="Roberts A."/>
            <person name="Saif S."/>
            <person name="Shea T."/>
            <person name="Sisk P."/>
            <person name="Sykes S."/>
            <person name="Wortman J."/>
            <person name="Nusbaum C."/>
            <person name="Birren B."/>
        </authorList>
    </citation>
    <scope>NUCLEOTIDE SEQUENCE [LARGE SCALE GENOMIC DNA]</scope>
    <source>
        <strain evidence="2 3">DSM 19448</strain>
    </source>
</reference>
<gene>
    <name evidence="2" type="ORF">HMPREF1535_00997</name>
</gene>
<evidence type="ECO:0000256" key="1">
    <source>
        <dbReference type="SAM" id="SignalP"/>
    </source>
</evidence>
<evidence type="ECO:0000313" key="3">
    <source>
        <dbReference type="Proteomes" id="UP000033047"/>
    </source>
</evidence>
<dbReference type="HOGENOM" id="CLU_497682_0_0_10"/>
<evidence type="ECO:0000313" key="2">
    <source>
        <dbReference type="EMBL" id="KKB58176.1"/>
    </source>
</evidence>
<dbReference type="RefSeq" id="WP_046145449.1">
    <property type="nucleotide sequence ID" value="NZ_KQ033912.1"/>
</dbReference>
<dbReference type="SUPFAM" id="SSF51445">
    <property type="entry name" value="(Trans)glycosidases"/>
    <property type="match status" value="1"/>
</dbReference>
<feature type="chain" id="PRO_5002489558" description="Glycoside hydrolase family 42 N-terminal domain-containing protein" evidence="1">
    <location>
        <begin position="26"/>
        <end position="562"/>
    </location>
</feature>
<dbReference type="PATRIC" id="fig|927665.4.peg.1019"/>
<accession>A0A0F5JK41</accession>